<dbReference type="GO" id="GO:0005524">
    <property type="term" value="F:ATP binding"/>
    <property type="evidence" value="ECO:0007669"/>
    <property type="project" value="UniProtKB-KW"/>
</dbReference>
<name>A0A1R1F2X2_9BACL</name>
<gene>
    <name evidence="5" type="ORF">BK138_07635</name>
</gene>
<proteinExistence type="predicted"/>
<dbReference type="InterPro" id="IPR003439">
    <property type="entry name" value="ABC_transporter-like_ATP-bd"/>
</dbReference>
<dbReference type="PANTHER" id="PTHR42939:SF1">
    <property type="entry name" value="ABC TRANSPORTER ATP-BINDING PROTEIN ALBC-RELATED"/>
    <property type="match status" value="1"/>
</dbReference>
<evidence type="ECO:0000313" key="5">
    <source>
        <dbReference type="EMBL" id="OMF58385.1"/>
    </source>
</evidence>
<keyword evidence="2" id="KW-0547">Nucleotide-binding</keyword>
<dbReference type="RefSeq" id="WP_076167939.1">
    <property type="nucleotide sequence ID" value="NZ_MRTP01000001.1"/>
</dbReference>
<dbReference type="PROSITE" id="PS00211">
    <property type="entry name" value="ABC_TRANSPORTER_1"/>
    <property type="match status" value="1"/>
</dbReference>
<evidence type="ECO:0000256" key="1">
    <source>
        <dbReference type="ARBA" id="ARBA00022448"/>
    </source>
</evidence>
<feature type="domain" description="ABC transporter" evidence="4">
    <location>
        <begin position="19"/>
        <end position="240"/>
    </location>
</feature>
<dbReference type="AlphaFoldDB" id="A0A1R1F2X2"/>
<protein>
    <recommendedName>
        <fullName evidence="4">ABC transporter domain-containing protein</fullName>
    </recommendedName>
</protein>
<sequence>MAVHQQGTGRRNTPAEIILRLEDVSKRYDRRVVIEHMTLEIAKGECTALVGKNGSGKSTLLRLLAGLSRPTEGRRRVEDVRSPTIGLVAEKFPALPFTPGEFLMSMGVTRGMDKRTVQSEISEWLKRLGMDSYRDVRMSHFSKGMLQKINLVQAVMGKPRLLLLDEPLSGIDTPSQKEVVRLLMDIKGMGTAMVMSVHEPELINQIADRIVLLENGKIVKEERGFRIETVRYATILFHGDPLRVRQSLEGIGDREVAWVKEGAESVIHVRTDLSDHVLQRILNGGGHIVSVSQHEPSEVDLGELLKTAAAASEGGAL</sequence>
<keyword evidence="1" id="KW-0813">Transport</keyword>
<dbReference type="SUPFAM" id="SSF52540">
    <property type="entry name" value="P-loop containing nucleoside triphosphate hydrolases"/>
    <property type="match status" value="1"/>
</dbReference>
<dbReference type="SMART" id="SM00382">
    <property type="entry name" value="AAA"/>
    <property type="match status" value="1"/>
</dbReference>
<evidence type="ECO:0000256" key="2">
    <source>
        <dbReference type="ARBA" id="ARBA00022741"/>
    </source>
</evidence>
<dbReference type="STRING" id="297318.BK138_07635"/>
<evidence type="ECO:0000256" key="3">
    <source>
        <dbReference type="ARBA" id="ARBA00022840"/>
    </source>
</evidence>
<evidence type="ECO:0000259" key="4">
    <source>
        <dbReference type="PROSITE" id="PS50893"/>
    </source>
</evidence>
<dbReference type="InterPro" id="IPR003593">
    <property type="entry name" value="AAA+_ATPase"/>
</dbReference>
<dbReference type="PROSITE" id="PS50893">
    <property type="entry name" value="ABC_TRANSPORTER_2"/>
    <property type="match status" value="1"/>
</dbReference>
<organism evidence="5 6">
    <name type="scientific">Paenibacillus rhizosphaerae</name>
    <dbReference type="NCBI Taxonomy" id="297318"/>
    <lineage>
        <taxon>Bacteria</taxon>
        <taxon>Bacillati</taxon>
        <taxon>Bacillota</taxon>
        <taxon>Bacilli</taxon>
        <taxon>Bacillales</taxon>
        <taxon>Paenibacillaceae</taxon>
        <taxon>Paenibacillus</taxon>
    </lineage>
</organism>
<dbReference type="GO" id="GO:0016887">
    <property type="term" value="F:ATP hydrolysis activity"/>
    <property type="evidence" value="ECO:0007669"/>
    <property type="project" value="InterPro"/>
</dbReference>
<dbReference type="Pfam" id="PF00005">
    <property type="entry name" value="ABC_tran"/>
    <property type="match status" value="1"/>
</dbReference>
<evidence type="ECO:0000313" key="6">
    <source>
        <dbReference type="Proteomes" id="UP000187172"/>
    </source>
</evidence>
<dbReference type="InterPro" id="IPR017871">
    <property type="entry name" value="ABC_transporter-like_CS"/>
</dbReference>
<accession>A0A1R1F2X2</accession>
<dbReference type="PANTHER" id="PTHR42939">
    <property type="entry name" value="ABC TRANSPORTER ATP-BINDING PROTEIN ALBC-RELATED"/>
    <property type="match status" value="1"/>
</dbReference>
<comment type="caution">
    <text evidence="5">The sequence shown here is derived from an EMBL/GenBank/DDBJ whole genome shotgun (WGS) entry which is preliminary data.</text>
</comment>
<keyword evidence="3" id="KW-0067">ATP-binding</keyword>
<reference evidence="5 6" key="1">
    <citation type="submission" date="2016-11" db="EMBL/GenBank/DDBJ databases">
        <title>Paenibacillus species isolates.</title>
        <authorList>
            <person name="Beno S.M."/>
        </authorList>
    </citation>
    <scope>NUCLEOTIDE SEQUENCE [LARGE SCALE GENOMIC DNA]</scope>
    <source>
        <strain evidence="5 6">FSL R5-0378</strain>
    </source>
</reference>
<keyword evidence="6" id="KW-1185">Reference proteome</keyword>
<dbReference type="InterPro" id="IPR027417">
    <property type="entry name" value="P-loop_NTPase"/>
</dbReference>
<dbReference type="EMBL" id="MRTP01000001">
    <property type="protein sequence ID" value="OMF58385.1"/>
    <property type="molecule type" value="Genomic_DNA"/>
</dbReference>
<dbReference type="InterPro" id="IPR051782">
    <property type="entry name" value="ABC_Transporter_VariousFunc"/>
</dbReference>
<dbReference type="Gene3D" id="3.40.50.300">
    <property type="entry name" value="P-loop containing nucleotide triphosphate hydrolases"/>
    <property type="match status" value="1"/>
</dbReference>
<dbReference type="Proteomes" id="UP000187172">
    <property type="component" value="Unassembled WGS sequence"/>
</dbReference>
<dbReference type="CDD" id="cd03230">
    <property type="entry name" value="ABC_DR_subfamily_A"/>
    <property type="match status" value="1"/>
</dbReference>